<accession>A0ABS7QR50</accession>
<gene>
    <name evidence="6" type="ORF">K7472_10255</name>
</gene>
<proteinExistence type="predicted"/>
<reference evidence="6 7" key="1">
    <citation type="submission" date="2021-08" db="EMBL/GenBank/DDBJ databases">
        <title>Streptomyces sp. PTM05 isolated from lichen.</title>
        <authorList>
            <person name="Somphong A."/>
            <person name="Phongsopitanun W."/>
            <person name="Tanasupawat S."/>
        </authorList>
    </citation>
    <scope>NUCLEOTIDE SEQUENCE [LARGE SCALE GENOMIC DNA]</scope>
    <source>
        <strain evidence="6 7">Ptm05</strain>
    </source>
</reference>
<dbReference type="InterPro" id="IPR018060">
    <property type="entry name" value="HTH_AraC"/>
</dbReference>
<dbReference type="SMART" id="SM00342">
    <property type="entry name" value="HTH_ARAC"/>
    <property type="match status" value="1"/>
</dbReference>
<dbReference type="PANTHER" id="PTHR46796:SF15">
    <property type="entry name" value="BLL1074 PROTEIN"/>
    <property type="match status" value="1"/>
</dbReference>
<dbReference type="InterPro" id="IPR050204">
    <property type="entry name" value="AraC_XylS_family_regulators"/>
</dbReference>
<dbReference type="InterPro" id="IPR046532">
    <property type="entry name" value="DUF6597"/>
</dbReference>
<keyword evidence="2" id="KW-0238">DNA-binding</keyword>
<evidence type="ECO:0000256" key="1">
    <source>
        <dbReference type="ARBA" id="ARBA00023015"/>
    </source>
</evidence>
<keyword evidence="3" id="KW-0804">Transcription</keyword>
<dbReference type="RefSeq" id="WP_222976407.1">
    <property type="nucleotide sequence ID" value="NZ_JAINVZ010000005.1"/>
</dbReference>
<comment type="caution">
    <text evidence="6">The sequence shown here is derived from an EMBL/GenBank/DDBJ whole genome shotgun (WGS) entry which is preliminary data.</text>
</comment>
<evidence type="ECO:0000256" key="2">
    <source>
        <dbReference type="ARBA" id="ARBA00023125"/>
    </source>
</evidence>
<evidence type="ECO:0000256" key="3">
    <source>
        <dbReference type="ARBA" id="ARBA00023163"/>
    </source>
</evidence>
<dbReference type="Pfam" id="PF12833">
    <property type="entry name" value="HTH_18"/>
    <property type="match status" value="1"/>
</dbReference>
<keyword evidence="7" id="KW-1185">Reference proteome</keyword>
<dbReference type="InterPro" id="IPR009057">
    <property type="entry name" value="Homeodomain-like_sf"/>
</dbReference>
<evidence type="ECO:0000313" key="6">
    <source>
        <dbReference type="EMBL" id="MBY8885226.1"/>
    </source>
</evidence>
<dbReference type="PANTHER" id="PTHR46796">
    <property type="entry name" value="HTH-TYPE TRANSCRIPTIONAL ACTIVATOR RHAS-RELATED"/>
    <property type="match status" value="1"/>
</dbReference>
<protein>
    <submittedName>
        <fullName evidence="6">Helix-turn-helix transcriptional regulator</fullName>
    </submittedName>
</protein>
<organism evidence="6 7">
    <name type="scientific">Streptantibioticus parmotrematis</name>
    <dbReference type="NCBI Taxonomy" id="2873249"/>
    <lineage>
        <taxon>Bacteria</taxon>
        <taxon>Bacillati</taxon>
        <taxon>Actinomycetota</taxon>
        <taxon>Actinomycetes</taxon>
        <taxon>Kitasatosporales</taxon>
        <taxon>Streptomycetaceae</taxon>
        <taxon>Streptantibioticus</taxon>
    </lineage>
</organism>
<dbReference type="Proteomes" id="UP001198565">
    <property type="component" value="Unassembled WGS sequence"/>
</dbReference>
<feature type="region of interest" description="Disordered" evidence="4">
    <location>
        <begin position="309"/>
        <end position="330"/>
    </location>
</feature>
<evidence type="ECO:0000313" key="7">
    <source>
        <dbReference type="Proteomes" id="UP001198565"/>
    </source>
</evidence>
<sequence>MYLEDPPRRHLAIPGAADPSAEREHWWPSLADPRKRATFTSVTANPSLAFGRPHPALLPYVFQYTGIATVGDAAGLPSVQRVPPECAVMLTISLSDSRRGSVTGADGTRELPGAGLTGLHERFYLIEYTARRGGVLLVAFTPPGAYALFGVAMREVANDHVALVDLLGRRPADRLVDELVSAPTWHHRFAVLDRVLTARVSRGREPDGLLLRAWEELGRCQGQVRIGRLAEELGCSRRYLEKRFGEQVGLTPKTVARVWRFQRATHLLMGPGAPTWREVAHTCGYTDQAHLAKDFRILAGCTPTQLLGLHPHRPDRGRSHFAKGGPDERR</sequence>
<dbReference type="Pfam" id="PF20240">
    <property type="entry name" value="DUF6597"/>
    <property type="match status" value="1"/>
</dbReference>
<evidence type="ECO:0000256" key="4">
    <source>
        <dbReference type="SAM" id="MobiDB-lite"/>
    </source>
</evidence>
<keyword evidence="1" id="KW-0805">Transcription regulation</keyword>
<name>A0ABS7QR50_9ACTN</name>
<dbReference type="EMBL" id="JAINVZ010000005">
    <property type="protein sequence ID" value="MBY8885226.1"/>
    <property type="molecule type" value="Genomic_DNA"/>
</dbReference>
<evidence type="ECO:0000259" key="5">
    <source>
        <dbReference type="PROSITE" id="PS01124"/>
    </source>
</evidence>
<dbReference type="SUPFAM" id="SSF46689">
    <property type="entry name" value="Homeodomain-like"/>
    <property type="match status" value="1"/>
</dbReference>
<dbReference type="Gene3D" id="1.10.10.60">
    <property type="entry name" value="Homeodomain-like"/>
    <property type="match status" value="1"/>
</dbReference>
<feature type="domain" description="HTH araC/xylS-type" evidence="5">
    <location>
        <begin position="207"/>
        <end position="309"/>
    </location>
</feature>
<dbReference type="PROSITE" id="PS01124">
    <property type="entry name" value="HTH_ARAC_FAMILY_2"/>
    <property type="match status" value="1"/>
</dbReference>